<proteinExistence type="inferred from homology"/>
<dbReference type="Pfam" id="PF01871">
    <property type="entry name" value="AMMECR1"/>
    <property type="match status" value="1"/>
</dbReference>
<dbReference type="InterPro" id="IPR027623">
    <property type="entry name" value="AmmeMemoSam_A"/>
</dbReference>
<dbReference type="HAMAP" id="MF_00645">
    <property type="entry name" value="AMMECR1"/>
    <property type="match status" value="1"/>
</dbReference>
<comment type="caution">
    <text evidence="2">The sequence shown here is derived from an EMBL/GenBank/DDBJ whole genome shotgun (WGS) entry which is preliminary data.</text>
</comment>
<dbReference type="InterPro" id="IPR027485">
    <property type="entry name" value="AMMECR1_N"/>
</dbReference>
<dbReference type="InterPro" id="IPR002733">
    <property type="entry name" value="AMMECR1_domain"/>
</dbReference>
<dbReference type="InterPro" id="IPR023472">
    <property type="entry name" value="Uncharacterised_MJ0810"/>
</dbReference>
<sequence length="196" mass="21867">MNTPSDNNSSKAFSLLKEDEKKILLKIARETIQSHVSGKRPPSFDISSPVLKEKRGAFVTIHKRGMLRGCIGYIEAFKPLYETITEMAIAAATQDPRFPPLSQEEIKDIDIEISVLTPLAKINNPEEIEVGKHGIVVSKGFYSGLLLPQVATEYGWDRITFLEHTCQKAGLSQNAWKGDVEIYIFSADVFGEKKRG</sequence>
<accession>A0A1F7RAV4</accession>
<dbReference type="Proteomes" id="UP000178526">
    <property type="component" value="Unassembled WGS sequence"/>
</dbReference>
<dbReference type="Gene3D" id="3.30.700.20">
    <property type="entry name" value="Hypothetical protein ph0010, domain 1"/>
    <property type="match status" value="1"/>
</dbReference>
<dbReference type="NCBIfam" id="TIGR04335">
    <property type="entry name" value="AmmeMemoSam_A"/>
    <property type="match status" value="1"/>
</dbReference>
<dbReference type="NCBIfam" id="TIGR00296">
    <property type="entry name" value="TIGR00296 family protein"/>
    <property type="match status" value="1"/>
</dbReference>
<dbReference type="AlphaFoldDB" id="A0A1F7RAV4"/>
<dbReference type="EMBL" id="MGDB01000140">
    <property type="protein sequence ID" value="OGL38699.1"/>
    <property type="molecule type" value="Genomic_DNA"/>
</dbReference>
<gene>
    <name evidence="2" type="ORF">A2042_01350</name>
</gene>
<protein>
    <submittedName>
        <fullName evidence="2">AMMECR1 domain-containing protein</fullName>
    </submittedName>
</protein>
<dbReference type="PROSITE" id="PS51112">
    <property type="entry name" value="AMMECR1"/>
    <property type="match status" value="1"/>
</dbReference>
<evidence type="ECO:0000313" key="3">
    <source>
        <dbReference type="Proteomes" id="UP000178526"/>
    </source>
</evidence>
<dbReference type="Gene3D" id="3.30.1490.150">
    <property type="entry name" value="Hypothetical protein ph0010, domain 2"/>
    <property type="match status" value="1"/>
</dbReference>
<dbReference type="PANTHER" id="PTHR13016">
    <property type="entry name" value="AMMECR1 HOMOLOG"/>
    <property type="match status" value="1"/>
</dbReference>
<name>A0A1F7RAV4_9BACT</name>
<dbReference type="InterPro" id="IPR036071">
    <property type="entry name" value="AMMECR1_dom_sf"/>
</dbReference>
<dbReference type="PANTHER" id="PTHR13016:SF0">
    <property type="entry name" value="AMME SYNDROME CANDIDATE GENE 1 PROTEIN"/>
    <property type="match status" value="1"/>
</dbReference>
<dbReference type="InterPro" id="IPR023473">
    <property type="entry name" value="AMMECR1"/>
</dbReference>
<dbReference type="SUPFAM" id="SSF143447">
    <property type="entry name" value="AMMECR1-like"/>
    <property type="match status" value="1"/>
</dbReference>
<evidence type="ECO:0000313" key="2">
    <source>
        <dbReference type="EMBL" id="OGL38699.1"/>
    </source>
</evidence>
<evidence type="ECO:0000259" key="1">
    <source>
        <dbReference type="PROSITE" id="PS51112"/>
    </source>
</evidence>
<feature type="domain" description="AMMECR1" evidence="1">
    <location>
        <begin position="19"/>
        <end position="196"/>
    </location>
</feature>
<organism evidence="2 3">
    <name type="scientific">Candidatus Schekmanbacteria bacterium GWA2_38_11</name>
    <dbReference type="NCBI Taxonomy" id="1817876"/>
    <lineage>
        <taxon>Bacteria</taxon>
        <taxon>Candidatus Schekmaniibacteriota</taxon>
    </lineage>
</organism>
<reference evidence="2 3" key="1">
    <citation type="journal article" date="2016" name="Nat. Commun.">
        <title>Thousands of microbial genomes shed light on interconnected biogeochemical processes in an aquifer system.</title>
        <authorList>
            <person name="Anantharaman K."/>
            <person name="Brown C.T."/>
            <person name="Hug L.A."/>
            <person name="Sharon I."/>
            <person name="Castelle C.J."/>
            <person name="Probst A.J."/>
            <person name="Thomas B.C."/>
            <person name="Singh A."/>
            <person name="Wilkins M.J."/>
            <person name="Karaoz U."/>
            <person name="Brodie E.L."/>
            <person name="Williams K.H."/>
            <person name="Hubbard S.S."/>
            <person name="Banfield J.F."/>
        </authorList>
    </citation>
    <scope>NUCLEOTIDE SEQUENCE [LARGE SCALE GENOMIC DNA]</scope>
</reference>